<evidence type="ECO:0000313" key="2">
    <source>
        <dbReference type="EMBL" id="MBB4566245.1"/>
    </source>
</evidence>
<feature type="transmembrane region" description="Helical" evidence="1">
    <location>
        <begin position="51"/>
        <end position="75"/>
    </location>
</feature>
<gene>
    <name evidence="2" type="ORF">GGE60_000333</name>
</gene>
<proteinExistence type="predicted"/>
<evidence type="ECO:0000313" key="3">
    <source>
        <dbReference type="Proteomes" id="UP000543836"/>
    </source>
</evidence>
<dbReference type="RefSeq" id="WP_028751922.1">
    <property type="nucleotide sequence ID" value="NZ_JACIIG010000001.1"/>
</dbReference>
<evidence type="ECO:0000256" key="1">
    <source>
        <dbReference type="SAM" id="Phobius"/>
    </source>
</evidence>
<organism evidence="2 3">
    <name type="scientific">Rhizobium leucaenae</name>
    <dbReference type="NCBI Taxonomy" id="29450"/>
    <lineage>
        <taxon>Bacteria</taxon>
        <taxon>Pseudomonadati</taxon>
        <taxon>Pseudomonadota</taxon>
        <taxon>Alphaproteobacteria</taxon>
        <taxon>Hyphomicrobiales</taxon>
        <taxon>Rhizobiaceae</taxon>
        <taxon>Rhizobium/Agrobacterium group</taxon>
        <taxon>Rhizobium</taxon>
    </lineage>
</organism>
<keyword evidence="1" id="KW-1133">Transmembrane helix</keyword>
<feature type="transmembrane region" description="Helical" evidence="1">
    <location>
        <begin position="105"/>
        <end position="123"/>
    </location>
</feature>
<dbReference type="Proteomes" id="UP000543836">
    <property type="component" value="Unassembled WGS sequence"/>
</dbReference>
<protein>
    <submittedName>
        <fullName evidence="2">Paraquat-inducible protein A</fullName>
    </submittedName>
</protein>
<keyword evidence="1" id="KW-0812">Transmembrane</keyword>
<dbReference type="InterPro" id="IPR007498">
    <property type="entry name" value="PqiA-like"/>
</dbReference>
<dbReference type="Pfam" id="PF04403">
    <property type="entry name" value="PqiA"/>
    <property type="match status" value="1"/>
</dbReference>
<comment type="caution">
    <text evidence="2">The sequence shown here is derived from an EMBL/GenBank/DDBJ whole genome shotgun (WGS) entry which is preliminary data.</text>
</comment>
<accession>A0A7W6ZQ37</accession>
<reference evidence="2 3" key="1">
    <citation type="submission" date="2020-08" db="EMBL/GenBank/DDBJ databases">
        <title>Genomic Encyclopedia of Type Strains, Phase IV (KMG-V): Genome sequencing to study the core and pangenomes of soil and plant-associated prokaryotes.</title>
        <authorList>
            <person name="Whitman W."/>
        </authorList>
    </citation>
    <scope>NUCLEOTIDE SEQUENCE [LARGE SCALE GENOMIC DNA]</scope>
    <source>
        <strain evidence="2 3">SEMIA 492</strain>
    </source>
</reference>
<feature type="transmembrane region" description="Helical" evidence="1">
    <location>
        <begin position="129"/>
        <end position="146"/>
    </location>
</feature>
<name>A0A7W6ZQ37_9HYPH</name>
<dbReference type="AlphaFoldDB" id="A0A7W6ZQ37"/>
<dbReference type="EMBL" id="JACIIG010000001">
    <property type="protein sequence ID" value="MBB4566245.1"/>
    <property type="molecule type" value="Genomic_DNA"/>
</dbReference>
<keyword evidence="1" id="KW-0472">Membrane</keyword>
<keyword evidence="3" id="KW-1185">Reference proteome</keyword>
<sequence>MRNLQAVLLVTVPFLLAFGLVLPLVRLERLYFFTDTPSLLGIIASLWGTENYLLAAIVALVSVALPILKTVSLAVEAMGTRRKSDGGFFFDHIVPQLARWSMADVLLVAIVIAAAKTSGLATAFTQPGLWFYAGSTMISGLLHILLRKEKGPN</sequence>